<dbReference type="CDD" id="cd04301">
    <property type="entry name" value="NAT_SF"/>
    <property type="match status" value="1"/>
</dbReference>
<dbReference type="RefSeq" id="WP_223143852.1">
    <property type="nucleotide sequence ID" value="NZ_CBCSDE010000006.1"/>
</dbReference>
<dbReference type="Gene3D" id="3.40.630.30">
    <property type="match status" value="1"/>
</dbReference>
<comment type="caution">
    <text evidence="2">The sequence shown here is derived from an EMBL/GenBank/DDBJ whole genome shotgun (WGS) entry which is preliminary data.</text>
</comment>
<dbReference type="EMBL" id="JARJOW010000006">
    <property type="protein sequence ID" value="MDF5691280.1"/>
    <property type="molecule type" value="Genomic_DNA"/>
</dbReference>
<proteinExistence type="predicted"/>
<dbReference type="Pfam" id="PF13673">
    <property type="entry name" value="Acetyltransf_10"/>
    <property type="match status" value="1"/>
</dbReference>
<accession>A0ABT6BLC1</accession>
<gene>
    <name evidence="2" type="ORF">PQG43_10420</name>
</gene>
<keyword evidence="2" id="KW-0808">Transferase</keyword>
<name>A0ABT6BLC1_9BACT</name>
<protein>
    <submittedName>
        <fullName evidence="2">GNAT family N-acetyltransferase</fullName>
        <ecNumber evidence="2">2.3.1.-</ecNumber>
    </submittedName>
</protein>
<dbReference type="EC" id="2.3.1.-" evidence="2"/>
<evidence type="ECO:0000313" key="3">
    <source>
        <dbReference type="Proteomes" id="UP001321344"/>
    </source>
</evidence>
<dbReference type="Proteomes" id="UP001321344">
    <property type="component" value="Unassembled WGS sequence"/>
</dbReference>
<dbReference type="InterPro" id="IPR000182">
    <property type="entry name" value="GNAT_dom"/>
</dbReference>
<dbReference type="InterPro" id="IPR016181">
    <property type="entry name" value="Acyl_CoA_acyltransferase"/>
</dbReference>
<keyword evidence="3" id="KW-1185">Reference proteome</keyword>
<organism evidence="2 3">
    <name type="scientific">Aquirufa aurantiipilula</name>
    <dbReference type="NCBI Taxonomy" id="2696561"/>
    <lineage>
        <taxon>Bacteria</taxon>
        <taxon>Pseudomonadati</taxon>
        <taxon>Bacteroidota</taxon>
        <taxon>Cytophagia</taxon>
        <taxon>Cytophagales</taxon>
        <taxon>Flectobacillaceae</taxon>
        <taxon>Aquirufa</taxon>
    </lineage>
</organism>
<reference evidence="2 3" key="1">
    <citation type="submission" date="2023-03" db="EMBL/GenBank/DDBJ databases">
        <title>Genome sequencing of Aquirufa.</title>
        <authorList>
            <person name="Pitt A."/>
            <person name="Hahn M.W."/>
        </authorList>
    </citation>
    <scope>NUCLEOTIDE SEQUENCE [LARGE SCALE GENOMIC DNA]</scope>
    <source>
        <strain evidence="2 3">WAEICH-18A</strain>
    </source>
</reference>
<dbReference type="SUPFAM" id="SSF55729">
    <property type="entry name" value="Acyl-CoA N-acyltransferases (Nat)"/>
    <property type="match status" value="1"/>
</dbReference>
<keyword evidence="2" id="KW-0012">Acyltransferase</keyword>
<feature type="domain" description="N-acetyltransferase" evidence="1">
    <location>
        <begin position="2"/>
        <end position="144"/>
    </location>
</feature>
<evidence type="ECO:0000313" key="2">
    <source>
        <dbReference type="EMBL" id="MDF5691280.1"/>
    </source>
</evidence>
<evidence type="ECO:0000259" key="1">
    <source>
        <dbReference type="PROSITE" id="PS51186"/>
    </source>
</evidence>
<dbReference type="GO" id="GO:0016746">
    <property type="term" value="F:acyltransferase activity"/>
    <property type="evidence" value="ECO:0007669"/>
    <property type="project" value="UniProtKB-KW"/>
</dbReference>
<dbReference type="PROSITE" id="PS51186">
    <property type="entry name" value="GNAT"/>
    <property type="match status" value="1"/>
</dbReference>
<sequence>MVEIIQAKSLEEIHEVFAIRIEVFVVEQACLPSEEFDELDAQAKHYLVLEDGKPVATGRYRKTEKGIKIERIATLASARGKGYASKMVHHIIQEAKIAHPEITYFYLHSQQTVMPLYASLGFLPYGETFVEADIVHQAMSLVISD</sequence>